<comment type="caution">
    <text evidence="1">The sequence shown here is derived from an EMBL/GenBank/DDBJ whole genome shotgun (WGS) entry which is preliminary data.</text>
</comment>
<gene>
    <name evidence="1" type="ORF">BDR25DRAFT_333388</name>
</gene>
<dbReference type="EMBL" id="MU003502">
    <property type="protein sequence ID" value="KAF2472627.1"/>
    <property type="molecule type" value="Genomic_DNA"/>
</dbReference>
<evidence type="ECO:0000313" key="1">
    <source>
        <dbReference type="EMBL" id="KAF2472627.1"/>
    </source>
</evidence>
<name>A0ACB6R2S0_9PLEO</name>
<evidence type="ECO:0000313" key="2">
    <source>
        <dbReference type="Proteomes" id="UP000799755"/>
    </source>
</evidence>
<accession>A0ACB6R2S0</accession>
<keyword evidence="2" id="KW-1185">Reference proteome</keyword>
<proteinExistence type="predicted"/>
<organism evidence="1 2">
    <name type="scientific">Lindgomyces ingoldianus</name>
    <dbReference type="NCBI Taxonomy" id="673940"/>
    <lineage>
        <taxon>Eukaryota</taxon>
        <taxon>Fungi</taxon>
        <taxon>Dikarya</taxon>
        <taxon>Ascomycota</taxon>
        <taxon>Pezizomycotina</taxon>
        <taxon>Dothideomycetes</taxon>
        <taxon>Pleosporomycetidae</taxon>
        <taxon>Pleosporales</taxon>
        <taxon>Lindgomycetaceae</taxon>
        <taxon>Lindgomyces</taxon>
    </lineage>
</organism>
<protein>
    <submittedName>
        <fullName evidence="1">Uncharacterized protein</fullName>
    </submittedName>
</protein>
<reference evidence="1" key="1">
    <citation type="journal article" date="2020" name="Stud. Mycol.">
        <title>101 Dothideomycetes genomes: a test case for predicting lifestyles and emergence of pathogens.</title>
        <authorList>
            <person name="Haridas S."/>
            <person name="Albert R."/>
            <person name="Binder M."/>
            <person name="Bloem J."/>
            <person name="Labutti K."/>
            <person name="Salamov A."/>
            <person name="Andreopoulos B."/>
            <person name="Baker S."/>
            <person name="Barry K."/>
            <person name="Bills G."/>
            <person name="Bluhm B."/>
            <person name="Cannon C."/>
            <person name="Castanera R."/>
            <person name="Culley D."/>
            <person name="Daum C."/>
            <person name="Ezra D."/>
            <person name="Gonzalez J."/>
            <person name="Henrissat B."/>
            <person name="Kuo A."/>
            <person name="Liang C."/>
            <person name="Lipzen A."/>
            <person name="Lutzoni F."/>
            <person name="Magnuson J."/>
            <person name="Mondo S."/>
            <person name="Nolan M."/>
            <person name="Ohm R."/>
            <person name="Pangilinan J."/>
            <person name="Park H.-J."/>
            <person name="Ramirez L."/>
            <person name="Alfaro M."/>
            <person name="Sun H."/>
            <person name="Tritt A."/>
            <person name="Yoshinaga Y."/>
            <person name="Zwiers L.-H."/>
            <person name="Turgeon B."/>
            <person name="Goodwin S."/>
            <person name="Spatafora J."/>
            <person name="Crous P."/>
            <person name="Grigoriev I."/>
        </authorList>
    </citation>
    <scope>NUCLEOTIDE SEQUENCE</scope>
    <source>
        <strain evidence="1">ATCC 200398</strain>
    </source>
</reference>
<sequence>MAAPIVYDDVADGADLEGQLFAGKKFWVAQRCPLRNYYLNLIKSNGGQVVMLEKLADYLIADHLRKDCPPGSISYMFLDKSIKKGELDDPEKYPAGPPIGKARDAGSIRPSKGVRTSYTAEDDRVLYRWVQDHLKQGGSDAGNELYKQLEARNPRHTWQSWRDRYIKQLRDRPPSAFNIPENAPPSPPSDQSAGQMPPDRTSPEKGKKPAQRKTRKHQARKDQPSPEQTTLADPSGRNHDPAVDDLEALFSKRDWEDLYANVHLISSVTIAEYLTAWEGWAGGTTQTADQWKQYFEKVVLPQWKQDPEWKREKIKNEFIERQARESKEKGEEAEAEAEMSGPSTSQAGSSKAVLEQGEASSEDALIEKFLKTRKGKAVATAYQFFARERKWVVWEDKPGLDYVGLHEILHPWYKALSEEDKAPYLTMEAADRKRFEIENKLSPQAMKRIRALEDELDEPPEEHNSSPHPSKRQKQLSSPLTKRGHPKPAQGLGTQIKPLEISSGEGSSSSQDMENQPQPKDYNTEDIIQAELRTQDITEEDEELYDPDRPTPTTECDDVQMPPDTQALRPVFSDQLPSNTPTPRAPRHKPAAFNTQAILSSPTQGLSFTALPKPQPESRSPSPSIQASPLTRHVNSISASHSLREFRHSINSTSEPHSHAFAPVPCPREPSTAPSEASSAGSGDPDPPLDAVEIDEFFSEQHGEGFTDAEIAAALKHTRCRPLLAMEVLDAWKDDKPLPDRRGVWSKEDDENVEGGDGVALAELERKHTCDGWGGITERLRFLEQARRKR</sequence>
<dbReference type="Proteomes" id="UP000799755">
    <property type="component" value="Unassembled WGS sequence"/>
</dbReference>